<dbReference type="EMBL" id="CP051180">
    <property type="protein sequence ID" value="QIZ75468.1"/>
    <property type="molecule type" value="Genomic_DNA"/>
</dbReference>
<gene>
    <name evidence="7" type="ORF">HER31_00235</name>
</gene>
<dbReference type="GO" id="GO:0043171">
    <property type="term" value="P:peptide catabolic process"/>
    <property type="evidence" value="ECO:0007669"/>
    <property type="project" value="UniProtKB-UniRule"/>
</dbReference>
<keyword evidence="3 6" id="KW-0645">Protease</keyword>
<accession>A0A6H1U9G4</accession>
<evidence type="ECO:0000256" key="5">
    <source>
        <dbReference type="ARBA" id="ARBA00022801"/>
    </source>
</evidence>
<dbReference type="PANTHER" id="PTHR38469:SF1">
    <property type="entry name" value="PERIPLASMIC PEPTIDASE SUBFAMILY S1B"/>
    <property type="match status" value="1"/>
</dbReference>
<comment type="function">
    <text evidence="6">Catalyzes the removal of dipeptides from the N-terminus of oligopeptides.</text>
</comment>
<feature type="chain" id="PRO_5026377834" description="Dipeptidyl-peptidase" evidence="6">
    <location>
        <begin position="20"/>
        <end position="719"/>
    </location>
</feature>
<dbReference type="RefSeq" id="WP_168658730.1">
    <property type="nucleotide sequence ID" value="NZ_CP051180.1"/>
</dbReference>
<comment type="similarity">
    <text evidence="1 6">Belongs to the peptidase S46 family.</text>
</comment>
<dbReference type="GO" id="GO:0070009">
    <property type="term" value="F:serine-type aminopeptidase activity"/>
    <property type="evidence" value="ECO:0007669"/>
    <property type="project" value="UniProtKB-UniRule"/>
</dbReference>
<reference evidence="7 8" key="1">
    <citation type="submission" date="2020-04" db="EMBL/GenBank/DDBJ databases">
        <title>Ferrimonas sp. S7 isolated from sea water.</title>
        <authorList>
            <person name="Bae S.S."/>
            <person name="Baek K."/>
        </authorList>
    </citation>
    <scope>NUCLEOTIDE SEQUENCE [LARGE SCALE GENOMIC DNA]</scope>
    <source>
        <strain evidence="7 8">S7</strain>
    </source>
</reference>
<keyword evidence="6" id="KW-0720">Serine protease</keyword>
<organism evidence="7 8">
    <name type="scientific">Ferrimonas lipolytica</name>
    <dbReference type="NCBI Taxonomy" id="2724191"/>
    <lineage>
        <taxon>Bacteria</taxon>
        <taxon>Pseudomonadati</taxon>
        <taxon>Pseudomonadota</taxon>
        <taxon>Gammaproteobacteria</taxon>
        <taxon>Alteromonadales</taxon>
        <taxon>Ferrimonadaceae</taxon>
        <taxon>Ferrimonas</taxon>
    </lineage>
</organism>
<name>A0A6H1U9G4_9GAMM</name>
<keyword evidence="5 6" id="KW-0378">Hydrolase</keyword>
<dbReference type="PANTHER" id="PTHR38469">
    <property type="entry name" value="PERIPLASMIC PEPTIDASE SUBFAMILY S1B"/>
    <property type="match status" value="1"/>
</dbReference>
<protein>
    <recommendedName>
        <fullName evidence="6">Dipeptidyl-peptidase</fullName>
        <ecNumber evidence="6">3.4.14.-</ecNumber>
    </recommendedName>
</protein>
<dbReference type="KEGG" id="fes:HER31_00235"/>
<dbReference type="GO" id="GO:0006508">
    <property type="term" value="P:proteolysis"/>
    <property type="evidence" value="ECO:0007669"/>
    <property type="project" value="UniProtKB-KW"/>
</dbReference>
<evidence type="ECO:0000313" key="7">
    <source>
        <dbReference type="EMBL" id="QIZ75468.1"/>
    </source>
</evidence>
<evidence type="ECO:0000256" key="4">
    <source>
        <dbReference type="ARBA" id="ARBA00022729"/>
    </source>
</evidence>
<evidence type="ECO:0000256" key="6">
    <source>
        <dbReference type="RuleBase" id="RU366067"/>
    </source>
</evidence>
<keyword evidence="2 6" id="KW-0031">Aminopeptidase</keyword>
<evidence type="ECO:0000256" key="2">
    <source>
        <dbReference type="ARBA" id="ARBA00022438"/>
    </source>
</evidence>
<dbReference type="AlphaFoldDB" id="A0A6H1U9G4"/>
<dbReference type="EC" id="3.4.14.-" evidence="6"/>
<dbReference type="SUPFAM" id="SSF50494">
    <property type="entry name" value="Trypsin-like serine proteases"/>
    <property type="match status" value="1"/>
</dbReference>
<dbReference type="GO" id="GO:0008239">
    <property type="term" value="F:dipeptidyl-peptidase activity"/>
    <property type="evidence" value="ECO:0007669"/>
    <property type="project" value="UniProtKB-UniRule"/>
</dbReference>
<evidence type="ECO:0000256" key="3">
    <source>
        <dbReference type="ARBA" id="ARBA00022670"/>
    </source>
</evidence>
<sequence length="719" mass="80439">MKQWMLPLLALASSGVAQATEGMWQPHQLPALKAKMDALGFNMDANKMADLGAFPMNAVINFNGCSASFVSPQGLVVTNHHCGYGAIAYHSTPADNILNEGFLAKRLEQEKPPVPGYKIWVTESMTDVTAKVLEPAAKLTGADYFEAIERNKKRLVAACEQAPSSRCGVYNFHHGASYFLVQELEIRDVRLVYTPAMSVGKYGGDIDNWMWPRHTGDYSFFRAYVGKDGKPAEYSKDNVPYVPKRFLKVSSAGLKDNDFVMVMGYPGRTNRYRTAAEVEFAFEQNYPKSMDLRNELIDIIKANAAEGSTARLAYAGTLAGLANYAKNFQSMIEGYQSSDFIERKRAQEQALLKWIEAEDERAAQYGKVKLKLDSLVEQTQQHLDRDLILGYLYYNQMFTTAQSLYRLANEKQKPDLERKKGYQQRDWDNMRARITRMERRFDPKVDKAILLHLLERYAQLPSDERIEALDVAFLIGESFNRDKVAAQLDAMYANTALTSSANRLAWLDKTVPQFNVSDDPFIKLAVAYYDTVIAKETLDKKIDGELLKARPAYMNAIIAHKQSMGDLVYADANSSLRVSFGTVKGYFPKDGLYAAPFTTLEGLANKATGVEPFDASAAQLKQIADKNYSHYYDLNVGSVPVNFLSTVDTTGGNSGSATVNGNGELVGLLFDGVYESIIADWDYDPAKARSIHVDSRYMLWQMEKVDGATNLIEEMTVVK</sequence>
<keyword evidence="8" id="KW-1185">Reference proteome</keyword>
<dbReference type="InterPro" id="IPR009003">
    <property type="entry name" value="Peptidase_S1_PA"/>
</dbReference>
<feature type="signal peptide" evidence="6">
    <location>
        <begin position="1"/>
        <end position="19"/>
    </location>
</feature>
<dbReference type="InterPro" id="IPR019500">
    <property type="entry name" value="Pep_S46"/>
</dbReference>
<evidence type="ECO:0000256" key="1">
    <source>
        <dbReference type="ARBA" id="ARBA00010491"/>
    </source>
</evidence>
<evidence type="ECO:0000313" key="8">
    <source>
        <dbReference type="Proteomes" id="UP000501602"/>
    </source>
</evidence>
<dbReference type="Pfam" id="PF10459">
    <property type="entry name" value="Peptidase_S46"/>
    <property type="match status" value="1"/>
</dbReference>
<dbReference type="Proteomes" id="UP000501602">
    <property type="component" value="Chromosome"/>
</dbReference>
<proteinExistence type="inferred from homology"/>
<keyword evidence="4 6" id="KW-0732">Signal</keyword>